<feature type="binding site" evidence="5">
    <location>
        <position position="90"/>
    </location>
    <ligand>
        <name>Zn(2+)</name>
        <dbReference type="ChEBI" id="CHEBI:29105"/>
    </ligand>
</feature>
<keyword evidence="3 5" id="KW-0479">Metal-binding</keyword>
<dbReference type="PANTHER" id="PTHR34535:SF3">
    <property type="entry name" value="HYDROGENASE MATURATION FACTOR HYPA"/>
    <property type="match status" value="1"/>
</dbReference>
<dbReference type="HAMAP" id="MF_00213">
    <property type="entry name" value="HypA_HybF"/>
    <property type="match status" value="1"/>
</dbReference>
<keyword evidence="4 5" id="KW-0862">Zinc</keyword>
<gene>
    <name evidence="5 6" type="primary">hypA</name>
    <name evidence="6" type="ORF">GCM10009654_51500</name>
</gene>
<evidence type="ECO:0000256" key="5">
    <source>
        <dbReference type="HAMAP-Rule" id="MF_00213"/>
    </source>
</evidence>
<evidence type="ECO:0000256" key="3">
    <source>
        <dbReference type="ARBA" id="ARBA00022723"/>
    </source>
</evidence>
<dbReference type="NCBIfam" id="TIGR00100">
    <property type="entry name" value="hypA"/>
    <property type="match status" value="1"/>
</dbReference>
<dbReference type="Gene3D" id="3.30.2320.80">
    <property type="match status" value="1"/>
</dbReference>
<dbReference type="InterPro" id="IPR020538">
    <property type="entry name" value="Hydgase_Ni_incorp_HypA/HybF_CS"/>
</dbReference>
<dbReference type="InterPro" id="IPR000688">
    <property type="entry name" value="HypA/HybF"/>
</dbReference>
<evidence type="ECO:0000256" key="2">
    <source>
        <dbReference type="ARBA" id="ARBA00022596"/>
    </source>
</evidence>
<feature type="binding site" evidence="5">
    <location>
        <position position="73"/>
    </location>
    <ligand>
        <name>Zn(2+)</name>
        <dbReference type="ChEBI" id="CHEBI:29105"/>
    </ligand>
</feature>
<name>A0ABN1V0I7_9ACTN</name>
<dbReference type="RefSeq" id="WP_344281291.1">
    <property type="nucleotide sequence ID" value="NZ_BAAAKV010000053.1"/>
</dbReference>
<dbReference type="PANTHER" id="PTHR34535">
    <property type="entry name" value="HYDROGENASE MATURATION FACTOR HYPA"/>
    <property type="match status" value="1"/>
</dbReference>
<comment type="caution">
    <text evidence="6">The sequence shown here is derived from an EMBL/GenBank/DDBJ whole genome shotgun (WGS) entry which is preliminary data.</text>
</comment>
<evidence type="ECO:0000313" key="6">
    <source>
        <dbReference type="EMBL" id="GAA1187606.1"/>
    </source>
</evidence>
<dbReference type="EMBL" id="BAAAKV010000053">
    <property type="protein sequence ID" value="GAA1187606.1"/>
    <property type="molecule type" value="Genomic_DNA"/>
</dbReference>
<organism evidence="6 7">
    <name type="scientific">Streptomyces hebeiensis</name>
    <dbReference type="NCBI Taxonomy" id="229486"/>
    <lineage>
        <taxon>Bacteria</taxon>
        <taxon>Bacillati</taxon>
        <taxon>Actinomycetota</taxon>
        <taxon>Actinomycetes</taxon>
        <taxon>Kitasatosporales</taxon>
        <taxon>Streptomycetaceae</taxon>
        <taxon>Streptomyces</taxon>
    </lineage>
</organism>
<evidence type="ECO:0000256" key="4">
    <source>
        <dbReference type="ARBA" id="ARBA00022833"/>
    </source>
</evidence>
<reference evidence="6 7" key="1">
    <citation type="journal article" date="2019" name="Int. J. Syst. Evol. Microbiol.">
        <title>The Global Catalogue of Microorganisms (GCM) 10K type strain sequencing project: providing services to taxonomists for standard genome sequencing and annotation.</title>
        <authorList>
            <consortium name="The Broad Institute Genomics Platform"/>
            <consortium name="The Broad Institute Genome Sequencing Center for Infectious Disease"/>
            <person name="Wu L."/>
            <person name="Ma J."/>
        </authorList>
    </citation>
    <scope>NUCLEOTIDE SEQUENCE [LARGE SCALE GENOMIC DNA]</scope>
    <source>
        <strain evidence="6 7">JCM 12696</strain>
    </source>
</reference>
<evidence type="ECO:0000313" key="7">
    <source>
        <dbReference type="Proteomes" id="UP001501371"/>
    </source>
</evidence>
<proteinExistence type="inferred from homology"/>
<feature type="binding site" evidence="5">
    <location>
        <position position="2"/>
    </location>
    <ligand>
        <name>Ni(2+)</name>
        <dbReference type="ChEBI" id="CHEBI:49786"/>
    </ligand>
</feature>
<accession>A0ABN1V0I7</accession>
<dbReference type="PIRSF" id="PIRSF004761">
    <property type="entry name" value="Hydrgn_mat_HypA"/>
    <property type="match status" value="1"/>
</dbReference>
<feature type="binding site" evidence="5">
    <location>
        <position position="93"/>
    </location>
    <ligand>
        <name>Zn(2+)</name>
        <dbReference type="ChEBI" id="CHEBI:29105"/>
    </ligand>
</feature>
<keyword evidence="7" id="KW-1185">Reference proteome</keyword>
<evidence type="ECO:0000256" key="1">
    <source>
        <dbReference type="ARBA" id="ARBA00010748"/>
    </source>
</evidence>
<keyword evidence="2 5" id="KW-0533">Nickel</keyword>
<dbReference type="PROSITE" id="PS01249">
    <property type="entry name" value="HYPA"/>
    <property type="match status" value="1"/>
</dbReference>
<dbReference type="Proteomes" id="UP001501371">
    <property type="component" value="Unassembled WGS sequence"/>
</dbReference>
<feature type="binding site" evidence="5">
    <location>
        <position position="76"/>
    </location>
    <ligand>
        <name>Zn(2+)</name>
        <dbReference type="ChEBI" id="CHEBI:29105"/>
    </ligand>
</feature>
<comment type="function">
    <text evidence="5">Involved in the maturation of [NiFe] hydrogenases. Required for nickel insertion into the metal center of the hydrogenase.</text>
</comment>
<sequence>MHELSIATAIVDRAAEVAREHGAAGVSSVTVRLGELAGVVPDALTFSFEVAREGTVLATAALVVEKVTARAYCEPCAAEFPVGMPPLFWCPRCEQPSTALRGGRELEVVRVELREDTGPAAHRR</sequence>
<dbReference type="Pfam" id="PF01155">
    <property type="entry name" value="HypA"/>
    <property type="match status" value="1"/>
</dbReference>
<protein>
    <recommendedName>
        <fullName evidence="5">Hydrogenase maturation factor HypA</fullName>
    </recommendedName>
</protein>
<comment type="similarity">
    <text evidence="1 5">Belongs to the HypA/HybF family.</text>
</comment>